<evidence type="ECO:0000256" key="2">
    <source>
        <dbReference type="ARBA" id="ARBA00012438"/>
    </source>
</evidence>
<dbReference type="PRINTS" id="PR00344">
    <property type="entry name" value="BCTRLSENSOR"/>
</dbReference>
<name>A0ABS7DY57_9GAMM</name>
<evidence type="ECO:0000256" key="6">
    <source>
        <dbReference type="PROSITE-ProRule" id="PRU00169"/>
    </source>
</evidence>
<reference evidence="9 10" key="1">
    <citation type="submission" date="2021-07" db="EMBL/GenBank/DDBJ databases">
        <title>Shewanella sp. nov, isolated from SCS.</title>
        <authorList>
            <person name="Cao W.R."/>
        </authorList>
    </citation>
    <scope>NUCLEOTIDE SEQUENCE [LARGE SCALE GENOMIC DNA]</scope>
    <source>
        <strain evidence="9 10">NR704-98</strain>
    </source>
</reference>
<dbReference type="InterPro" id="IPR005467">
    <property type="entry name" value="His_kinase_dom"/>
</dbReference>
<keyword evidence="5" id="KW-0418">Kinase</keyword>
<dbReference type="CDD" id="cd17546">
    <property type="entry name" value="REC_hyHK_CKI1_RcsC-like"/>
    <property type="match status" value="1"/>
</dbReference>
<keyword evidence="4" id="KW-0808">Transferase</keyword>
<organism evidence="9 10">
    <name type="scientific">Shewanella nanhaiensis</name>
    <dbReference type="NCBI Taxonomy" id="2864872"/>
    <lineage>
        <taxon>Bacteria</taxon>
        <taxon>Pseudomonadati</taxon>
        <taxon>Pseudomonadota</taxon>
        <taxon>Gammaproteobacteria</taxon>
        <taxon>Alteromonadales</taxon>
        <taxon>Shewanellaceae</taxon>
        <taxon>Shewanella</taxon>
    </lineage>
</organism>
<proteinExistence type="predicted"/>
<dbReference type="RefSeq" id="WP_220107806.1">
    <property type="nucleotide sequence ID" value="NZ_JAHZST010000001.1"/>
</dbReference>
<dbReference type="EC" id="2.7.13.3" evidence="2"/>
<dbReference type="SMART" id="SM00448">
    <property type="entry name" value="REC"/>
    <property type="match status" value="1"/>
</dbReference>
<keyword evidence="10" id="KW-1185">Reference proteome</keyword>
<evidence type="ECO:0000313" key="9">
    <source>
        <dbReference type="EMBL" id="MBW8182053.1"/>
    </source>
</evidence>
<comment type="caution">
    <text evidence="9">The sequence shown here is derived from an EMBL/GenBank/DDBJ whole genome shotgun (WGS) entry which is preliminary data.</text>
</comment>
<evidence type="ECO:0000259" key="7">
    <source>
        <dbReference type="PROSITE" id="PS50109"/>
    </source>
</evidence>
<accession>A0ABS7DY57</accession>
<dbReference type="SMART" id="SM00388">
    <property type="entry name" value="HisKA"/>
    <property type="match status" value="1"/>
</dbReference>
<dbReference type="CDD" id="cd00082">
    <property type="entry name" value="HisKA"/>
    <property type="match status" value="1"/>
</dbReference>
<evidence type="ECO:0000256" key="5">
    <source>
        <dbReference type="ARBA" id="ARBA00022777"/>
    </source>
</evidence>
<dbReference type="Gene3D" id="3.30.565.10">
    <property type="entry name" value="Histidine kinase-like ATPase, C-terminal domain"/>
    <property type="match status" value="1"/>
</dbReference>
<dbReference type="Gene3D" id="3.40.50.2300">
    <property type="match status" value="1"/>
</dbReference>
<comment type="catalytic activity">
    <reaction evidence="1">
        <text>ATP + protein L-histidine = ADP + protein N-phospho-L-histidine.</text>
        <dbReference type="EC" id="2.7.13.3"/>
    </reaction>
</comment>
<dbReference type="InterPro" id="IPR004358">
    <property type="entry name" value="Sig_transdc_His_kin-like_C"/>
</dbReference>
<dbReference type="SUPFAM" id="SSF52172">
    <property type="entry name" value="CheY-like"/>
    <property type="match status" value="1"/>
</dbReference>
<evidence type="ECO:0000259" key="8">
    <source>
        <dbReference type="PROSITE" id="PS50110"/>
    </source>
</evidence>
<dbReference type="SUPFAM" id="SSF47384">
    <property type="entry name" value="Homodimeric domain of signal transducing histidine kinase"/>
    <property type="match status" value="1"/>
</dbReference>
<dbReference type="InterPro" id="IPR011006">
    <property type="entry name" value="CheY-like_superfamily"/>
</dbReference>
<dbReference type="CDD" id="cd16922">
    <property type="entry name" value="HATPase_EvgS-ArcB-TorS-like"/>
    <property type="match status" value="1"/>
</dbReference>
<dbReference type="PROSITE" id="PS50109">
    <property type="entry name" value="HIS_KIN"/>
    <property type="match status" value="1"/>
</dbReference>
<keyword evidence="3 6" id="KW-0597">Phosphoprotein</keyword>
<sequence length="576" mass="65082">MSNKEADLIKTIAVLTRKAQRERSARLEAEKLLNQKSRELYFAKQEVEASLSSIQKKSSQDIALIELKSSLELILLEFNQNFLQQPLSNELLQSLMDTLAKLKHIESSQLVFKNKQKTSHQANFSAGTFTQWAPYNKEQAMDCEYSHRQLIVKIGENQHTLGSLYINLSVPNSWLATIEKQLFLFSNMIFAAYQRQALLDKTLAQKTRAEQSERSTKDFVAMINHELRTPLNGLLGNTELMIETRLSDHQEKLLKNMVQSGELLKVIINDLLDISKINAGMLELNEVVFSTLELTKVIQNTFAAQAAEKGLAFDFEIDPKTPENLLGDPDRIKQIFVNLIGNAIKFTDKGKISIKIDWHQSSFRFVISDTGCGIPKEHLANLFDPFIQVNNRSNRLYEGTGLGLTICKLLVNEMLGQIALESKPNKGSSFTVTLPLAITQAQQTSQPTEFSYADFDSLKVLVVEDSHINQTLIKMMLAKFNIPPFMVDNGQEAIDFLSNTEVDIVFMDCRMPVVDGFQATRELRKQNYTNPIIALTAGTTSTEIEQCKQCGMDDIVCKPYKIADLKAILMKWNPLN</sequence>
<dbReference type="Pfam" id="PF00072">
    <property type="entry name" value="Response_reg"/>
    <property type="match status" value="1"/>
</dbReference>
<feature type="modified residue" description="4-aspartylphosphate" evidence="6">
    <location>
        <position position="508"/>
    </location>
</feature>
<dbReference type="PANTHER" id="PTHR43047:SF64">
    <property type="entry name" value="HISTIDINE KINASE CONTAINING CHEY-HOMOLOGOUS RECEIVER DOMAIN AND PAS DOMAIN-RELATED"/>
    <property type="match status" value="1"/>
</dbReference>
<dbReference type="SUPFAM" id="SSF55874">
    <property type="entry name" value="ATPase domain of HSP90 chaperone/DNA topoisomerase II/histidine kinase"/>
    <property type="match status" value="1"/>
</dbReference>
<protein>
    <recommendedName>
        <fullName evidence="2">histidine kinase</fullName>
        <ecNumber evidence="2">2.7.13.3</ecNumber>
    </recommendedName>
</protein>
<gene>
    <name evidence="9" type="ORF">K0625_00110</name>
</gene>
<dbReference type="Proteomes" id="UP001195963">
    <property type="component" value="Unassembled WGS sequence"/>
</dbReference>
<feature type="domain" description="Histidine kinase" evidence="7">
    <location>
        <begin position="222"/>
        <end position="438"/>
    </location>
</feature>
<evidence type="ECO:0000256" key="4">
    <source>
        <dbReference type="ARBA" id="ARBA00022679"/>
    </source>
</evidence>
<dbReference type="Gene3D" id="1.10.287.130">
    <property type="match status" value="1"/>
</dbReference>
<evidence type="ECO:0000256" key="3">
    <source>
        <dbReference type="ARBA" id="ARBA00022553"/>
    </source>
</evidence>
<dbReference type="EMBL" id="JAHZST010000001">
    <property type="protein sequence ID" value="MBW8182053.1"/>
    <property type="molecule type" value="Genomic_DNA"/>
</dbReference>
<dbReference type="InterPro" id="IPR003661">
    <property type="entry name" value="HisK_dim/P_dom"/>
</dbReference>
<dbReference type="InterPro" id="IPR001789">
    <property type="entry name" value="Sig_transdc_resp-reg_receiver"/>
</dbReference>
<feature type="domain" description="Response regulatory" evidence="8">
    <location>
        <begin position="459"/>
        <end position="573"/>
    </location>
</feature>
<dbReference type="InterPro" id="IPR036097">
    <property type="entry name" value="HisK_dim/P_sf"/>
</dbReference>
<dbReference type="Pfam" id="PF00512">
    <property type="entry name" value="HisKA"/>
    <property type="match status" value="1"/>
</dbReference>
<dbReference type="InterPro" id="IPR003594">
    <property type="entry name" value="HATPase_dom"/>
</dbReference>
<dbReference type="InterPro" id="IPR036890">
    <property type="entry name" value="HATPase_C_sf"/>
</dbReference>
<dbReference type="SMART" id="SM00387">
    <property type="entry name" value="HATPase_c"/>
    <property type="match status" value="1"/>
</dbReference>
<dbReference type="PROSITE" id="PS50110">
    <property type="entry name" value="RESPONSE_REGULATORY"/>
    <property type="match status" value="1"/>
</dbReference>
<dbReference type="Pfam" id="PF02518">
    <property type="entry name" value="HATPase_c"/>
    <property type="match status" value="1"/>
</dbReference>
<dbReference type="PANTHER" id="PTHR43047">
    <property type="entry name" value="TWO-COMPONENT HISTIDINE PROTEIN KINASE"/>
    <property type="match status" value="1"/>
</dbReference>
<evidence type="ECO:0000313" key="10">
    <source>
        <dbReference type="Proteomes" id="UP001195963"/>
    </source>
</evidence>
<evidence type="ECO:0000256" key="1">
    <source>
        <dbReference type="ARBA" id="ARBA00000085"/>
    </source>
</evidence>